<evidence type="ECO:0000313" key="2">
    <source>
        <dbReference type="EMBL" id="MFL1731807.1"/>
    </source>
</evidence>
<accession>A0ABW8U5S5</accession>
<dbReference type="InterPro" id="IPR011250">
    <property type="entry name" value="OMP/PagP_B-barrel"/>
</dbReference>
<evidence type="ECO:0000256" key="1">
    <source>
        <dbReference type="SAM" id="SignalP"/>
    </source>
</evidence>
<feature type="chain" id="PRO_5046560162" description="Outer membrane protein" evidence="1">
    <location>
        <begin position="22"/>
        <end position="244"/>
    </location>
</feature>
<evidence type="ECO:0000313" key="3">
    <source>
        <dbReference type="Proteomes" id="UP001624684"/>
    </source>
</evidence>
<keyword evidence="3" id="KW-1185">Reference proteome</keyword>
<dbReference type="Proteomes" id="UP001624684">
    <property type="component" value="Unassembled WGS sequence"/>
</dbReference>
<name>A0ABW8U5S5_9GAMM</name>
<dbReference type="RefSeq" id="WP_249098068.1">
    <property type="nucleotide sequence ID" value="NZ_JAMBAQ010000002.1"/>
</dbReference>
<feature type="signal peptide" evidence="1">
    <location>
        <begin position="1"/>
        <end position="21"/>
    </location>
</feature>
<evidence type="ECO:0008006" key="4">
    <source>
        <dbReference type="Google" id="ProtNLM"/>
    </source>
</evidence>
<dbReference type="SUPFAM" id="SSF56925">
    <property type="entry name" value="OMPA-like"/>
    <property type="match status" value="1"/>
</dbReference>
<comment type="caution">
    <text evidence="2">The sequence shown here is derived from an EMBL/GenBank/DDBJ whole genome shotgun (WGS) entry which is preliminary data.</text>
</comment>
<gene>
    <name evidence="2" type="ORF">ACJHVH_02155</name>
</gene>
<protein>
    <recommendedName>
        <fullName evidence="4">Outer membrane protein</fullName>
    </recommendedName>
</protein>
<dbReference type="EMBL" id="JBJJXE010000002">
    <property type="protein sequence ID" value="MFL1731807.1"/>
    <property type="molecule type" value="Genomic_DNA"/>
</dbReference>
<organism evidence="2 3">
    <name type="scientific">Moraxella oculi</name>
    <dbReference type="NCBI Taxonomy" id="2940516"/>
    <lineage>
        <taxon>Bacteria</taxon>
        <taxon>Pseudomonadati</taxon>
        <taxon>Pseudomonadota</taxon>
        <taxon>Gammaproteobacteria</taxon>
        <taxon>Moraxellales</taxon>
        <taxon>Moraxellaceae</taxon>
        <taxon>Moraxella</taxon>
    </lineage>
</organism>
<dbReference type="Gene3D" id="2.40.160.170">
    <property type="match status" value="1"/>
</dbReference>
<proteinExistence type="predicted"/>
<reference evidence="2 3" key="1">
    <citation type="submission" date="2024-11" db="EMBL/GenBank/DDBJ databases">
        <title>First Report of Moraxella oculi in Brazil in an Infectious Bovine Keratoconjunctivitis Outbreak.</title>
        <authorList>
            <person name="Carvalho C.V."/>
            <person name="Domingues R."/>
            <person name="Coutinho C."/>
            <person name="Honorio N.T.B.S."/>
            <person name="Faza D.R.L.R."/>
            <person name="Carvalho W.A."/>
            <person name="Machado A.B.F."/>
            <person name="Martins M.F."/>
            <person name="Gaspar E.B."/>
        </authorList>
    </citation>
    <scope>NUCLEOTIDE SEQUENCE [LARGE SCALE GENOMIC DNA]</scope>
    <source>
        <strain evidence="2 3">2117LE</strain>
    </source>
</reference>
<sequence length="244" mass="25851">MKVLKLSAIAGAVLLSTSAMANVATDAGTVIVTGAKNTTIAVVDGTKNLFKTVSKPAAISAEVGTLGYGANIAWSLDATTELQAGWTGGDPAGLFKDKISVDGTEYKLDTKFSNPYLGVQMRPASNWLTIGAGVIVPDNDIKVKTENATGTQTVNGVDYRVNGVVEGTVEHRNKLAPYLSLGLRPNINNNWGLFGEIGATYLGKADVTIKSDNADFNKAAAKRIQDKEYSNWYPVAKIGATYRF</sequence>
<keyword evidence="1" id="KW-0732">Signal</keyword>